<evidence type="ECO:0000256" key="10">
    <source>
        <dbReference type="SAM" id="SignalP"/>
    </source>
</evidence>
<keyword evidence="5 9" id="KW-0812">Transmembrane</keyword>
<evidence type="ECO:0000256" key="4">
    <source>
        <dbReference type="ARBA" id="ARBA00022475"/>
    </source>
</evidence>
<keyword evidence="10" id="KW-0732">Signal</keyword>
<dbReference type="SUPFAM" id="SSF53850">
    <property type="entry name" value="Periplasmic binding protein-like II"/>
    <property type="match status" value="1"/>
</dbReference>
<evidence type="ECO:0000256" key="1">
    <source>
        <dbReference type="ARBA" id="ARBA00004651"/>
    </source>
</evidence>
<accession>A0A4P6YRA5</accession>
<dbReference type="OrthoDB" id="9811552at2"/>
<proteinExistence type="inferred from homology"/>
<evidence type="ECO:0000256" key="7">
    <source>
        <dbReference type="ARBA" id="ARBA00022989"/>
    </source>
</evidence>
<keyword evidence="8 9" id="KW-0472">Membrane</keyword>
<dbReference type="Gene3D" id="3.40.190.10">
    <property type="entry name" value="Periplasmic binding protein-like II"/>
    <property type="match status" value="2"/>
</dbReference>
<dbReference type="KEGG" id="wei:EQG49_00950"/>
<evidence type="ECO:0000256" key="8">
    <source>
        <dbReference type="ARBA" id="ARBA00023136"/>
    </source>
</evidence>
<evidence type="ECO:0000256" key="3">
    <source>
        <dbReference type="ARBA" id="ARBA00022448"/>
    </source>
</evidence>
<dbReference type="Pfam" id="PF00528">
    <property type="entry name" value="BPD_transp_1"/>
    <property type="match status" value="1"/>
</dbReference>
<organism evidence="12 13">
    <name type="scientific">Periweissella cryptocerci</name>
    <dbReference type="NCBI Taxonomy" id="2506420"/>
    <lineage>
        <taxon>Bacteria</taxon>
        <taxon>Bacillati</taxon>
        <taxon>Bacillota</taxon>
        <taxon>Bacilli</taxon>
        <taxon>Lactobacillales</taxon>
        <taxon>Lactobacillaceae</taxon>
        <taxon>Periweissella</taxon>
    </lineage>
</organism>
<dbReference type="RefSeq" id="WP_133362202.1">
    <property type="nucleotide sequence ID" value="NZ_CP037940.1"/>
</dbReference>
<dbReference type="InterPro" id="IPR000515">
    <property type="entry name" value="MetI-like"/>
</dbReference>
<dbReference type="GO" id="GO:0022857">
    <property type="term" value="F:transmembrane transporter activity"/>
    <property type="evidence" value="ECO:0007669"/>
    <property type="project" value="InterPro"/>
</dbReference>
<feature type="transmembrane region" description="Helical" evidence="9">
    <location>
        <begin position="468"/>
        <end position="492"/>
    </location>
</feature>
<feature type="transmembrane region" description="Helical" evidence="9">
    <location>
        <begin position="352"/>
        <end position="377"/>
    </location>
</feature>
<evidence type="ECO:0000313" key="12">
    <source>
        <dbReference type="EMBL" id="QBO35122.1"/>
    </source>
</evidence>
<feature type="chain" id="PRO_5020310752" evidence="10">
    <location>
        <begin position="28"/>
        <end position="505"/>
    </location>
</feature>
<keyword evidence="6" id="KW-0029">Amino-acid transport</keyword>
<dbReference type="InterPro" id="IPR035906">
    <property type="entry name" value="MetI-like_sf"/>
</dbReference>
<dbReference type="Pfam" id="PF00497">
    <property type="entry name" value="SBP_bac_3"/>
    <property type="match status" value="1"/>
</dbReference>
<keyword evidence="3 9" id="KW-0813">Transport</keyword>
<dbReference type="CDD" id="cd06261">
    <property type="entry name" value="TM_PBP2"/>
    <property type="match status" value="1"/>
</dbReference>
<evidence type="ECO:0000256" key="9">
    <source>
        <dbReference type="RuleBase" id="RU363032"/>
    </source>
</evidence>
<feature type="signal peptide" evidence="10">
    <location>
        <begin position="1"/>
        <end position="27"/>
    </location>
</feature>
<dbReference type="PANTHER" id="PTHR30614">
    <property type="entry name" value="MEMBRANE COMPONENT OF AMINO ACID ABC TRANSPORTER"/>
    <property type="match status" value="1"/>
</dbReference>
<protein>
    <submittedName>
        <fullName evidence="12">Transporter substrate-binding domain-containing protein</fullName>
    </submittedName>
</protein>
<gene>
    <name evidence="12" type="ORF">EQG49_00950</name>
</gene>
<evidence type="ECO:0000313" key="13">
    <source>
        <dbReference type="Proteomes" id="UP000292886"/>
    </source>
</evidence>
<dbReference type="InterPro" id="IPR001638">
    <property type="entry name" value="Solute-binding_3/MltF_N"/>
</dbReference>
<evidence type="ECO:0000259" key="11">
    <source>
        <dbReference type="PROSITE" id="PS50928"/>
    </source>
</evidence>
<dbReference type="InterPro" id="IPR043429">
    <property type="entry name" value="ArtM/GltK/GlnP/TcyL/YhdX-like"/>
</dbReference>
<feature type="domain" description="ABC transmembrane type-1" evidence="11">
    <location>
        <begin position="288"/>
        <end position="489"/>
    </location>
</feature>
<comment type="subcellular location">
    <subcellularLocation>
        <location evidence="1 9">Cell membrane</location>
        <topology evidence="1 9">Multi-pass membrane protein</topology>
    </subcellularLocation>
</comment>
<dbReference type="AlphaFoldDB" id="A0A4P6YRA5"/>
<dbReference type="Proteomes" id="UP000292886">
    <property type="component" value="Chromosome"/>
</dbReference>
<evidence type="ECO:0000256" key="6">
    <source>
        <dbReference type="ARBA" id="ARBA00022970"/>
    </source>
</evidence>
<dbReference type="GO" id="GO:0006865">
    <property type="term" value="P:amino acid transport"/>
    <property type="evidence" value="ECO:0007669"/>
    <property type="project" value="UniProtKB-KW"/>
</dbReference>
<name>A0A4P6YRA5_9LACO</name>
<evidence type="ECO:0000256" key="5">
    <source>
        <dbReference type="ARBA" id="ARBA00022692"/>
    </source>
</evidence>
<reference evidence="13" key="1">
    <citation type="submission" date="2019-03" db="EMBL/GenBank/DDBJ databases">
        <title>Weissella sp. 26KH-42 Genome sequencing.</title>
        <authorList>
            <person name="Heo J."/>
            <person name="Kim S.-J."/>
            <person name="Kim J.-S."/>
            <person name="Hong S.-B."/>
            <person name="Kwon S.-W."/>
        </authorList>
    </citation>
    <scope>NUCLEOTIDE SEQUENCE [LARGE SCALE GENOMIC DNA]</scope>
    <source>
        <strain evidence="13">26KH-42</strain>
    </source>
</reference>
<keyword evidence="4" id="KW-1003">Cell membrane</keyword>
<dbReference type="Gene3D" id="1.10.3720.10">
    <property type="entry name" value="MetI-like"/>
    <property type="match status" value="1"/>
</dbReference>
<dbReference type="InterPro" id="IPR010065">
    <property type="entry name" value="AA_ABC_transptr_permease_3TM"/>
</dbReference>
<sequence>MKKQILHLMLVVSMVLGMFVSAGSAFADAAPKTDSTLQAIKKKKVLVVGLSADYAPYEFHQTIKGQDQIVGFDISMAQAVAKKLGVQLKIQEMAYDALLGALTTGKIDMIISGMSPTPERAKEVNFSKTYISVGQVMLINKKDKDKYKAVTDFKGQSVAAQKGTVQETIATQQITGDKPVSLTKFTDAIMQLKTDKVAGVVAESPVADAYAQHDKDLYVQKMSFSTEKGATAIAMPKGANALTAQVNQVIDKVHSDGSFAKWQKKANAEMFQSQSFFGQYGSYFISGTGLTLALAAIGVFFGALLGTVLALMKRAHVKGTASAFGKAGKSLAKGFSYVYVEYVRGTPLMVQVYMIFFGATALFHLNINAFSAGAIAVSLNSAAYVSEIIRSGINSIADGQTEAARSLGMSESKAMRFVILPQAVKNILPALGNEFVTVIKESSVVSVIGVGELMFKTATVQGASFKPFLPLVVTSIIYFVLTFSLSRLLGLLEKKFNMSDKHLNV</sequence>
<comment type="similarity">
    <text evidence="2">Belongs to the binding-protein-dependent transport system permease family. HisMQ subfamily.</text>
</comment>
<evidence type="ECO:0000256" key="2">
    <source>
        <dbReference type="ARBA" id="ARBA00010072"/>
    </source>
</evidence>
<dbReference type="FunFam" id="1.10.3720.10:FF:000033">
    <property type="entry name" value="Polar amino acid ABC transporter permease"/>
    <property type="match status" value="1"/>
</dbReference>
<dbReference type="EMBL" id="CP037940">
    <property type="protein sequence ID" value="QBO35122.1"/>
    <property type="molecule type" value="Genomic_DNA"/>
</dbReference>
<dbReference type="SUPFAM" id="SSF161098">
    <property type="entry name" value="MetI-like"/>
    <property type="match status" value="1"/>
</dbReference>
<keyword evidence="7 9" id="KW-1133">Transmembrane helix</keyword>
<keyword evidence="13" id="KW-1185">Reference proteome</keyword>
<dbReference type="NCBIfam" id="TIGR01726">
    <property type="entry name" value="HEQRo_perm_3TM"/>
    <property type="match status" value="1"/>
</dbReference>
<dbReference type="PANTHER" id="PTHR30614:SF20">
    <property type="entry name" value="GLUTAMINE TRANSPORT SYSTEM PERMEASE PROTEIN GLNP"/>
    <property type="match status" value="1"/>
</dbReference>
<dbReference type="PROSITE" id="PS50928">
    <property type="entry name" value="ABC_TM1"/>
    <property type="match status" value="1"/>
</dbReference>
<dbReference type="GO" id="GO:0043190">
    <property type="term" value="C:ATP-binding cassette (ABC) transporter complex"/>
    <property type="evidence" value="ECO:0007669"/>
    <property type="project" value="InterPro"/>
</dbReference>
<dbReference type="SMART" id="SM00062">
    <property type="entry name" value="PBPb"/>
    <property type="match status" value="1"/>
</dbReference>
<feature type="transmembrane region" description="Helical" evidence="9">
    <location>
        <begin position="283"/>
        <end position="311"/>
    </location>
</feature>